<dbReference type="Proteomes" id="UP000785679">
    <property type="component" value="Unassembled WGS sequence"/>
</dbReference>
<proteinExistence type="predicted"/>
<reference evidence="2" key="1">
    <citation type="submission" date="2019-06" db="EMBL/GenBank/DDBJ databases">
        <authorList>
            <person name="Zheng W."/>
        </authorList>
    </citation>
    <scope>NUCLEOTIDE SEQUENCE</scope>
    <source>
        <strain evidence="2">QDHG01</strain>
    </source>
</reference>
<keyword evidence="3" id="KW-1185">Reference proteome</keyword>
<protein>
    <submittedName>
        <fullName evidence="2">Uncharacterized protein</fullName>
    </submittedName>
</protein>
<sequence length="68" mass="7698">MNIITGLLAFITDFLTMSSLSMFIVLPCIVFFTYMALFRQHFASLYKLRLPPHVEGAIASNPVLSKLF</sequence>
<dbReference type="AlphaFoldDB" id="A0A8J8P1G1"/>
<gene>
    <name evidence="2" type="ORF">FGO68_gene6031</name>
</gene>
<feature type="transmembrane region" description="Helical" evidence="1">
    <location>
        <begin position="20"/>
        <end position="38"/>
    </location>
</feature>
<keyword evidence="1" id="KW-1133">Transmembrane helix</keyword>
<evidence type="ECO:0000256" key="1">
    <source>
        <dbReference type="SAM" id="Phobius"/>
    </source>
</evidence>
<keyword evidence="1" id="KW-0812">Transmembrane</keyword>
<comment type="caution">
    <text evidence="2">The sequence shown here is derived from an EMBL/GenBank/DDBJ whole genome shotgun (WGS) entry which is preliminary data.</text>
</comment>
<name>A0A8J8P1G1_HALGN</name>
<evidence type="ECO:0000313" key="2">
    <source>
        <dbReference type="EMBL" id="TNV84270.1"/>
    </source>
</evidence>
<keyword evidence="1" id="KW-0472">Membrane</keyword>
<dbReference type="EMBL" id="RRYP01002948">
    <property type="protein sequence ID" value="TNV84270.1"/>
    <property type="molecule type" value="Genomic_DNA"/>
</dbReference>
<accession>A0A8J8P1G1</accession>
<evidence type="ECO:0000313" key="3">
    <source>
        <dbReference type="Proteomes" id="UP000785679"/>
    </source>
</evidence>
<organism evidence="2 3">
    <name type="scientific">Halteria grandinella</name>
    <dbReference type="NCBI Taxonomy" id="5974"/>
    <lineage>
        <taxon>Eukaryota</taxon>
        <taxon>Sar</taxon>
        <taxon>Alveolata</taxon>
        <taxon>Ciliophora</taxon>
        <taxon>Intramacronucleata</taxon>
        <taxon>Spirotrichea</taxon>
        <taxon>Stichotrichia</taxon>
        <taxon>Sporadotrichida</taxon>
        <taxon>Halteriidae</taxon>
        <taxon>Halteria</taxon>
    </lineage>
</organism>